<organism evidence="2">
    <name type="scientific">viral metagenome</name>
    <dbReference type="NCBI Taxonomy" id="1070528"/>
    <lineage>
        <taxon>unclassified sequences</taxon>
        <taxon>metagenomes</taxon>
        <taxon>organismal metagenomes</taxon>
    </lineage>
</organism>
<dbReference type="EMBL" id="MN740794">
    <property type="protein sequence ID" value="QHU11996.1"/>
    <property type="molecule type" value="Genomic_DNA"/>
</dbReference>
<proteinExistence type="predicted"/>
<sequence>MKKIRIGCIITPYFDEEITKEELIDIDKKQRPWLTNVPSEYTIEHKNKSWVSYDISILLYLQNIYGTQYDFIPIMGNDKNIYKEVQSCSMVFLLIFDKLEAYHVLSKQEYQRIENVFSRDNIFPPAAFQMLINYKNEYYEYLKEKNVSVLPMMVVKSEEIKEDREEIIEKLSALPKGDDGKIIGKPIFGQESIDFEIFEKDRMYKINKYLERIASLYEGCIFQPYIKALQTNGEWRVFFIGNQFVYMVRTILNEYKATLIDPAKEKNYDKLLAFAKKVFHALPGLELFGRPVERLLTRIDIGCCQGDMDGGYFVSEVEFVPSIYFDVPEVQKLQMDKKISEQIIHIIRQVDFPRYNMTIQKNQDRSRLILVLVLVVILAIIKIYRSWK</sequence>
<dbReference type="AlphaFoldDB" id="A0A6C0K4I4"/>
<feature type="transmembrane region" description="Helical" evidence="1">
    <location>
        <begin position="366"/>
        <end position="384"/>
    </location>
</feature>
<keyword evidence="1" id="KW-0812">Transmembrane</keyword>
<reference evidence="2" key="1">
    <citation type="journal article" date="2020" name="Nature">
        <title>Giant virus diversity and host interactions through global metagenomics.</title>
        <authorList>
            <person name="Schulz F."/>
            <person name="Roux S."/>
            <person name="Paez-Espino D."/>
            <person name="Jungbluth S."/>
            <person name="Walsh D.A."/>
            <person name="Denef V.J."/>
            <person name="McMahon K.D."/>
            <person name="Konstantinidis K.T."/>
            <person name="Eloe-Fadrosh E.A."/>
            <person name="Kyrpides N.C."/>
            <person name="Woyke T."/>
        </authorList>
    </citation>
    <scope>NUCLEOTIDE SEQUENCE</scope>
    <source>
        <strain evidence="2">GVMAG-S-1101169-75</strain>
    </source>
</reference>
<name>A0A6C0K4I4_9ZZZZ</name>
<protein>
    <recommendedName>
        <fullName evidence="3">ATP-grasp domain-containing protein</fullName>
    </recommendedName>
</protein>
<evidence type="ECO:0000256" key="1">
    <source>
        <dbReference type="SAM" id="Phobius"/>
    </source>
</evidence>
<dbReference type="SUPFAM" id="SSF56059">
    <property type="entry name" value="Glutathione synthetase ATP-binding domain-like"/>
    <property type="match status" value="1"/>
</dbReference>
<evidence type="ECO:0008006" key="3">
    <source>
        <dbReference type="Google" id="ProtNLM"/>
    </source>
</evidence>
<keyword evidence="1" id="KW-1133">Transmembrane helix</keyword>
<evidence type="ECO:0000313" key="2">
    <source>
        <dbReference type="EMBL" id="QHU11996.1"/>
    </source>
</evidence>
<accession>A0A6C0K4I4</accession>
<keyword evidence="1" id="KW-0472">Membrane</keyword>